<feature type="chain" id="PRO_5038657784" evidence="1">
    <location>
        <begin position="22"/>
        <end position="167"/>
    </location>
</feature>
<dbReference type="EMBL" id="CP048649">
    <property type="protein sequence ID" value="QIB70247.1"/>
    <property type="molecule type" value="Genomic_DNA"/>
</dbReference>
<dbReference type="Proteomes" id="UP000466848">
    <property type="component" value="Chromosome"/>
</dbReference>
<dbReference type="Pfam" id="PF14270">
    <property type="entry name" value="DUF4358"/>
    <property type="match status" value="1"/>
</dbReference>
<name>A0A858BXE6_9FIRM</name>
<keyword evidence="1" id="KW-0732">Signal</keyword>
<organism evidence="2 3">
    <name type="scientific">Aminipila butyrica</name>
    <dbReference type="NCBI Taxonomy" id="433296"/>
    <lineage>
        <taxon>Bacteria</taxon>
        <taxon>Bacillati</taxon>
        <taxon>Bacillota</taxon>
        <taxon>Clostridia</taxon>
        <taxon>Peptostreptococcales</taxon>
        <taxon>Anaerovoracaceae</taxon>
        <taxon>Aminipila</taxon>
    </lineage>
</organism>
<dbReference type="KEGG" id="abut:Ami103574_13515"/>
<evidence type="ECO:0000313" key="2">
    <source>
        <dbReference type="EMBL" id="QIB70247.1"/>
    </source>
</evidence>
<protein>
    <submittedName>
        <fullName evidence="2">DUF4358 domain-containing protein</fullName>
    </submittedName>
</protein>
<dbReference type="PROSITE" id="PS51257">
    <property type="entry name" value="PROKAR_LIPOPROTEIN"/>
    <property type="match status" value="1"/>
</dbReference>
<accession>A0A858BXE6</accession>
<gene>
    <name evidence="2" type="ORF">Ami103574_13515</name>
</gene>
<dbReference type="RefSeq" id="WP_163067486.1">
    <property type="nucleotide sequence ID" value="NZ_CP048649.1"/>
</dbReference>
<sequence length="167" mass="17867">MKKWKKSVMVMMALGLMTGLAGCGGAKETTGNVSALEQAEPSALAAYIVENTVFKDSISQVDGEIFYSLYNLSEEIAPEAVLYSSTGATAEEVAVIQAADGKVEDVLQACEDRIQAQKEGFENYVPGELDKLSDPILESYGNTVILVVCDDKEAAKKLLDGYGAQEL</sequence>
<evidence type="ECO:0000256" key="1">
    <source>
        <dbReference type="SAM" id="SignalP"/>
    </source>
</evidence>
<reference evidence="2 3" key="1">
    <citation type="submission" date="2020-02" db="EMBL/GenBank/DDBJ databases">
        <authorList>
            <person name="Kim Y.B."/>
            <person name="Roh S.W."/>
        </authorList>
    </citation>
    <scope>NUCLEOTIDE SEQUENCE [LARGE SCALE GENOMIC DNA]</scope>
    <source>
        <strain evidence="2 3">DSM 103574</strain>
    </source>
</reference>
<feature type="signal peptide" evidence="1">
    <location>
        <begin position="1"/>
        <end position="21"/>
    </location>
</feature>
<evidence type="ECO:0000313" key="3">
    <source>
        <dbReference type="Proteomes" id="UP000466848"/>
    </source>
</evidence>
<proteinExistence type="predicted"/>
<keyword evidence="3" id="KW-1185">Reference proteome</keyword>
<dbReference type="AlphaFoldDB" id="A0A858BXE6"/>
<dbReference type="InterPro" id="IPR025648">
    <property type="entry name" value="DUF4358"/>
</dbReference>